<organism evidence="2 3">
    <name type="scientific">Araneus ventricosus</name>
    <name type="common">Orbweaver spider</name>
    <name type="synonym">Epeira ventricosa</name>
    <dbReference type="NCBI Taxonomy" id="182803"/>
    <lineage>
        <taxon>Eukaryota</taxon>
        <taxon>Metazoa</taxon>
        <taxon>Ecdysozoa</taxon>
        <taxon>Arthropoda</taxon>
        <taxon>Chelicerata</taxon>
        <taxon>Arachnida</taxon>
        <taxon>Araneae</taxon>
        <taxon>Araneomorphae</taxon>
        <taxon>Entelegynae</taxon>
        <taxon>Araneoidea</taxon>
        <taxon>Araneidae</taxon>
        <taxon>Araneus</taxon>
    </lineage>
</organism>
<reference evidence="2 3" key="1">
    <citation type="journal article" date="2019" name="Sci. Rep.">
        <title>Orb-weaving spider Araneus ventricosus genome elucidates the spidroin gene catalogue.</title>
        <authorList>
            <person name="Kono N."/>
            <person name="Nakamura H."/>
            <person name="Ohtoshi R."/>
            <person name="Moran D.A.P."/>
            <person name="Shinohara A."/>
            <person name="Yoshida Y."/>
            <person name="Fujiwara M."/>
            <person name="Mori M."/>
            <person name="Tomita M."/>
            <person name="Arakawa K."/>
        </authorList>
    </citation>
    <scope>NUCLEOTIDE SEQUENCE [LARGE SCALE GENOMIC DNA]</scope>
</reference>
<sequence>MKPRIKRQSQQVKETRLIYTWVFHLDPSARTLRSWSSKHGRKDRMMMKKQEASSYRTSSQKLRPPGVSSTDTLHKQLRITDFVPSILRDSISETATADVVKTAKTEYITSSSGAL</sequence>
<feature type="region of interest" description="Disordered" evidence="1">
    <location>
        <begin position="34"/>
        <end position="70"/>
    </location>
</feature>
<dbReference type="EMBL" id="BGPR01038008">
    <property type="protein sequence ID" value="GBO13773.1"/>
    <property type="molecule type" value="Genomic_DNA"/>
</dbReference>
<proteinExistence type="predicted"/>
<name>A0A4Y2UM89_ARAVE</name>
<feature type="compositionally biased region" description="Polar residues" evidence="1">
    <location>
        <begin position="52"/>
        <end position="70"/>
    </location>
</feature>
<protein>
    <submittedName>
        <fullName evidence="2">Uncharacterized protein</fullName>
    </submittedName>
</protein>
<dbReference type="Proteomes" id="UP000499080">
    <property type="component" value="Unassembled WGS sequence"/>
</dbReference>
<evidence type="ECO:0000256" key="1">
    <source>
        <dbReference type="SAM" id="MobiDB-lite"/>
    </source>
</evidence>
<comment type="caution">
    <text evidence="2">The sequence shown here is derived from an EMBL/GenBank/DDBJ whole genome shotgun (WGS) entry which is preliminary data.</text>
</comment>
<keyword evidence="3" id="KW-1185">Reference proteome</keyword>
<evidence type="ECO:0000313" key="2">
    <source>
        <dbReference type="EMBL" id="GBO13773.1"/>
    </source>
</evidence>
<evidence type="ECO:0000313" key="3">
    <source>
        <dbReference type="Proteomes" id="UP000499080"/>
    </source>
</evidence>
<accession>A0A4Y2UM89</accession>
<gene>
    <name evidence="2" type="ORF">AVEN_34887_1</name>
</gene>
<dbReference type="AlphaFoldDB" id="A0A4Y2UM89"/>